<dbReference type="SUPFAM" id="SSF55874">
    <property type="entry name" value="ATPase domain of HSP90 chaperone/DNA topoisomerase II/histidine kinase"/>
    <property type="match status" value="1"/>
</dbReference>
<dbReference type="InterPro" id="IPR005467">
    <property type="entry name" value="His_kinase_dom"/>
</dbReference>
<keyword evidence="5" id="KW-0902">Two-component regulatory system</keyword>
<dbReference type="InterPro" id="IPR036890">
    <property type="entry name" value="HATPase_C_sf"/>
</dbReference>
<keyword evidence="1" id="KW-0808">Transferase</keyword>
<dbReference type="Pfam" id="PF02518">
    <property type="entry name" value="HATPase_c"/>
    <property type="match status" value="1"/>
</dbReference>
<dbReference type="SMART" id="SM00387">
    <property type="entry name" value="HATPase_c"/>
    <property type="match status" value="1"/>
</dbReference>
<keyword evidence="4" id="KW-0067">ATP-binding</keyword>
<dbReference type="AlphaFoldDB" id="A0A2P6MIB6"/>
<sequence length="587" mass="65572">MRRFNTLRNQILGAFAFVMLLVLAIVGTLTYSLVTDILKENARTQMQQTADQALGRVDSQFETINLITSQIATDPAVQQLLIQEQSMRSSSFAERQAMNEIINSYQAYTTGLTSFELYFTDERRLFPLNELPLSSRLDPFWPALARGENGRLVWAGRDPLDEQSFIVIKQINLIENSFQPGGYLITKVAETYFSLERPDTGTPEEETAVLLDSLGNVIAGELPEGADESLLETEQETVAVNGSEYVRAPASSDMTGWTLVIYSPVSGLLQGISGISAAIAAAGVVGLVIFLIVSWIVSTYLSKPIQQLTHAMRFGTLGALRKSQSTTSAREITELNETYNEMVETTNHLITAVYEKELVKTKAELKALQAQINPHFLFNTLEAVHWTLDERDEEMADMIISLSQLFRYTISDTEADDMVTVCEELEQVERYLHIMQLRFDERLHWEMTVEDGLSDCLLPKLMIQPLAENALLHGIGEQRGGGTVRIRAFASESPDWFHIEVADEGRGMTPDVLAKLRRSLHTSRSPNQTKGTGLAMRNLYQRLELAYPEAGADMTIDSESGIGTIVRLTLPLERRDTDENAENTDRG</sequence>
<evidence type="ECO:0000256" key="2">
    <source>
        <dbReference type="ARBA" id="ARBA00022741"/>
    </source>
</evidence>
<evidence type="ECO:0000256" key="5">
    <source>
        <dbReference type="ARBA" id="ARBA00023012"/>
    </source>
</evidence>
<keyword evidence="6" id="KW-1133">Transmembrane helix</keyword>
<dbReference type="InterPro" id="IPR003594">
    <property type="entry name" value="HATPase_dom"/>
</dbReference>
<feature type="transmembrane region" description="Helical" evidence="6">
    <location>
        <begin position="275"/>
        <end position="297"/>
    </location>
</feature>
<organism evidence="8 9">
    <name type="scientific">Alkalicoccus urumqiensis</name>
    <name type="common">Bacillus urumqiensis</name>
    <dbReference type="NCBI Taxonomy" id="1548213"/>
    <lineage>
        <taxon>Bacteria</taxon>
        <taxon>Bacillati</taxon>
        <taxon>Bacillota</taxon>
        <taxon>Bacilli</taxon>
        <taxon>Bacillales</taxon>
        <taxon>Bacillaceae</taxon>
        <taxon>Alkalicoccus</taxon>
    </lineage>
</organism>
<dbReference type="InterPro" id="IPR010559">
    <property type="entry name" value="Sig_transdc_His_kin_internal"/>
</dbReference>
<reference evidence="8 9" key="1">
    <citation type="submission" date="2018-03" db="EMBL/GenBank/DDBJ databases">
        <title>Bacillus urumqiensis sp. nov., a moderately haloalkaliphilic bacterium isolated from a salt lake.</title>
        <authorList>
            <person name="Zhao B."/>
            <person name="Liao Z."/>
        </authorList>
    </citation>
    <scope>NUCLEOTIDE SEQUENCE [LARGE SCALE GENOMIC DNA]</scope>
    <source>
        <strain evidence="8 9">BZ-SZ-XJ18</strain>
    </source>
</reference>
<evidence type="ECO:0000256" key="1">
    <source>
        <dbReference type="ARBA" id="ARBA00022679"/>
    </source>
</evidence>
<keyword evidence="6" id="KW-0472">Membrane</keyword>
<keyword evidence="2" id="KW-0547">Nucleotide-binding</keyword>
<evidence type="ECO:0000313" key="9">
    <source>
        <dbReference type="Proteomes" id="UP000243650"/>
    </source>
</evidence>
<evidence type="ECO:0000256" key="4">
    <source>
        <dbReference type="ARBA" id="ARBA00022840"/>
    </source>
</evidence>
<dbReference type="GO" id="GO:0016020">
    <property type="term" value="C:membrane"/>
    <property type="evidence" value="ECO:0007669"/>
    <property type="project" value="InterPro"/>
</dbReference>
<dbReference type="PANTHER" id="PTHR34220">
    <property type="entry name" value="SENSOR HISTIDINE KINASE YPDA"/>
    <property type="match status" value="1"/>
</dbReference>
<dbReference type="EMBL" id="PVNS01000005">
    <property type="protein sequence ID" value="PRO66035.1"/>
    <property type="molecule type" value="Genomic_DNA"/>
</dbReference>
<protein>
    <submittedName>
        <fullName evidence="8">Sensor histidine kinase</fullName>
    </submittedName>
</protein>
<comment type="caution">
    <text evidence="8">The sequence shown here is derived from an EMBL/GenBank/DDBJ whole genome shotgun (WGS) entry which is preliminary data.</text>
</comment>
<name>A0A2P6MIB6_ALKUR</name>
<dbReference type="PROSITE" id="PS50109">
    <property type="entry name" value="HIS_KIN"/>
    <property type="match status" value="1"/>
</dbReference>
<gene>
    <name evidence="8" type="ORF">C6I21_06960</name>
</gene>
<dbReference type="GO" id="GO:0000155">
    <property type="term" value="F:phosphorelay sensor kinase activity"/>
    <property type="evidence" value="ECO:0007669"/>
    <property type="project" value="InterPro"/>
</dbReference>
<dbReference type="Gene3D" id="6.10.340.10">
    <property type="match status" value="1"/>
</dbReference>
<keyword evidence="9" id="KW-1185">Reference proteome</keyword>
<dbReference type="OrthoDB" id="9776552at2"/>
<dbReference type="InterPro" id="IPR050640">
    <property type="entry name" value="Bact_2-comp_sensor_kinase"/>
</dbReference>
<evidence type="ECO:0000313" key="8">
    <source>
        <dbReference type="EMBL" id="PRO66035.1"/>
    </source>
</evidence>
<dbReference type="GO" id="GO:0005524">
    <property type="term" value="F:ATP binding"/>
    <property type="evidence" value="ECO:0007669"/>
    <property type="project" value="UniProtKB-KW"/>
</dbReference>
<feature type="domain" description="Histidine kinase" evidence="7">
    <location>
        <begin position="462"/>
        <end position="574"/>
    </location>
</feature>
<feature type="transmembrane region" description="Helical" evidence="6">
    <location>
        <begin position="12"/>
        <end position="34"/>
    </location>
</feature>
<accession>A0A2P6MIB6</accession>
<dbReference type="Pfam" id="PF06580">
    <property type="entry name" value="His_kinase"/>
    <property type="match status" value="1"/>
</dbReference>
<keyword evidence="3 8" id="KW-0418">Kinase</keyword>
<evidence type="ECO:0000259" key="7">
    <source>
        <dbReference type="PROSITE" id="PS50109"/>
    </source>
</evidence>
<evidence type="ECO:0000256" key="6">
    <source>
        <dbReference type="SAM" id="Phobius"/>
    </source>
</evidence>
<dbReference type="Gene3D" id="3.30.565.10">
    <property type="entry name" value="Histidine kinase-like ATPase, C-terminal domain"/>
    <property type="match status" value="1"/>
</dbReference>
<evidence type="ECO:0000256" key="3">
    <source>
        <dbReference type="ARBA" id="ARBA00022777"/>
    </source>
</evidence>
<keyword evidence="6" id="KW-0812">Transmembrane</keyword>
<proteinExistence type="predicted"/>
<dbReference type="PANTHER" id="PTHR34220:SF7">
    <property type="entry name" value="SENSOR HISTIDINE KINASE YPDA"/>
    <property type="match status" value="1"/>
</dbReference>
<dbReference type="RefSeq" id="WP_105958719.1">
    <property type="nucleotide sequence ID" value="NZ_PVNS01000005.1"/>
</dbReference>
<dbReference type="Proteomes" id="UP000243650">
    <property type="component" value="Unassembled WGS sequence"/>
</dbReference>